<sequence>MSGMKKAYSAMLRHIPAFGDRAIRSPIIACHGIAWWKRRRIRAFLEGENPIRFFWSSRQALSHARKKNAALAVWANRITPTLQAQAQAMQVPLFFVEDGFIRSMGLGSGFLPPCSIILDSQGAYVDPSHPSDLEDMLRDAEITPALRERADALMEQLKTLHISKYAATSNAASTKMDYPDNVPIILVPGQVAGDLSVVKGGGKITDNLSLLREVRRRNPDAWIIYRPHPDVEAGHRSGHLSELTILAHANNIDRSESMSQLLTHVDEVHTLTSLTGFEALIRGKKVTTYGAPFYAGWGLTTHLGPPLSRRGRQLNTTDLAAIALILYPLYINPETEQRCDVEELIECFGKSELWKPTCAMKIRQKQGNLRRYFTHLISSI</sequence>
<reference evidence="1 2" key="2">
    <citation type="journal article" date="2014" name="PLoS ONE">
        <title>Evolution of mitochondria reconstructed from the energy metabolism of living bacteria.</title>
        <authorList>
            <person name="Degli Esposti M."/>
            <person name="Chouaia B."/>
            <person name="Comandatore F."/>
            <person name="Crotti E."/>
            <person name="Sassera D."/>
            <person name="Lievens P.M."/>
            <person name="Daffonchio D."/>
            <person name="Bandi C."/>
        </authorList>
    </citation>
    <scope>NUCLEOTIDE SEQUENCE [LARGE SCALE GENOMIC DNA]</scope>
    <source>
        <strain evidence="2">AM169</strain>
    </source>
</reference>
<name>A0A7U7G697_9PROT</name>
<accession>A0A7U7G697</accession>
<evidence type="ECO:0000313" key="2">
    <source>
        <dbReference type="Proteomes" id="UP000027590"/>
    </source>
</evidence>
<dbReference type="CDD" id="cd16439">
    <property type="entry name" value="beta_Kdo_transferase_KpsC_2"/>
    <property type="match status" value="1"/>
</dbReference>
<protein>
    <submittedName>
        <fullName evidence="1">Capsule polysaccharide export protein</fullName>
    </submittedName>
</protein>
<dbReference type="AlphaFoldDB" id="A0A7U7G697"/>
<dbReference type="Pfam" id="PF05159">
    <property type="entry name" value="Capsule_synth"/>
    <property type="match status" value="1"/>
</dbReference>
<comment type="caution">
    <text evidence="1">The sequence shown here is derived from an EMBL/GenBank/DDBJ whole genome shotgun (WGS) entry which is preliminary data.</text>
</comment>
<reference evidence="1 2" key="1">
    <citation type="journal article" date="2014" name="Genome Biol. Evol.">
        <title>Acetic acid bacteria genomes reveal functional traits for adaptation to life in insect guts.</title>
        <authorList>
            <person name="Chouaia B."/>
            <person name="Gaiarsa S."/>
            <person name="Crotti E."/>
            <person name="Comandatore F."/>
            <person name="Degli Esposti M."/>
            <person name="Ricci I."/>
            <person name="Alma A."/>
            <person name="Favia G."/>
            <person name="Bandi C."/>
            <person name="Daffonchio D."/>
        </authorList>
    </citation>
    <scope>NUCLEOTIDE SEQUENCE [LARGE SCALE GENOMIC DNA]</scope>
    <source>
        <strain evidence="2">AM169</strain>
    </source>
</reference>
<dbReference type="EMBL" id="CBLY010000006">
    <property type="protein sequence ID" value="CDG33911.1"/>
    <property type="molecule type" value="Genomic_DNA"/>
</dbReference>
<organism evidence="1 2">
    <name type="scientific">Parasaccharibacter apium</name>
    <dbReference type="NCBI Taxonomy" id="1510841"/>
    <lineage>
        <taxon>Bacteria</taxon>
        <taxon>Pseudomonadati</taxon>
        <taxon>Pseudomonadota</taxon>
        <taxon>Alphaproteobacteria</taxon>
        <taxon>Acetobacterales</taxon>
        <taxon>Acetobacteraceae</taxon>
        <taxon>Parasaccharibacter</taxon>
    </lineage>
</organism>
<dbReference type="Proteomes" id="UP000027590">
    <property type="component" value="Unassembled WGS sequence"/>
</dbReference>
<proteinExistence type="predicted"/>
<dbReference type="InterPro" id="IPR007833">
    <property type="entry name" value="Capsule_polysaccharide_synth"/>
</dbReference>
<dbReference type="GO" id="GO:0000271">
    <property type="term" value="P:polysaccharide biosynthetic process"/>
    <property type="evidence" value="ECO:0007669"/>
    <property type="project" value="InterPro"/>
</dbReference>
<dbReference type="GO" id="GO:0015774">
    <property type="term" value="P:polysaccharide transport"/>
    <property type="evidence" value="ECO:0007669"/>
    <property type="project" value="InterPro"/>
</dbReference>
<gene>
    <name evidence="1" type="ORF">SACS_1173</name>
</gene>
<evidence type="ECO:0000313" key="1">
    <source>
        <dbReference type="EMBL" id="CDG33911.1"/>
    </source>
</evidence>